<dbReference type="EMBL" id="KN834774">
    <property type="protein sequence ID" value="KIK60573.1"/>
    <property type="molecule type" value="Genomic_DNA"/>
</dbReference>
<dbReference type="HOGENOM" id="CLU_2892007_0_0_1"/>
<dbReference type="Gene3D" id="1.10.340.70">
    <property type="match status" value="1"/>
</dbReference>
<accession>A0A0D0CWR6</accession>
<reference evidence="2 3" key="1">
    <citation type="submission" date="2014-04" db="EMBL/GenBank/DDBJ databases">
        <title>Evolutionary Origins and Diversification of the Mycorrhizal Mutualists.</title>
        <authorList>
            <consortium name="DOE Joint Genome Institute"/>
            <consortium name="Mycorrhizal Genomics Consortium"/>
            <person name="Kohler A."/>
            <person name="Kuo A."/>
            <person name="Nagy L.G."/>
            <person name="Floudas D."/>
            <person name="Copeland A."/>
            <person name="Barry K.W."/>
            <person name="Cichocki N."/>
            <person name="Veneault-Fourrey C."/>
            <person name="LaButti K."/>
            <person name="Lindquist E.A."/>
            <person name="Lipzen A."/>
            <person name="Lundell T."/>
            <person name="Morin E."/>
            <person name="Murat C."/>
            <person name="Riley R."/>
            <person name="Ohm R."/>
            <person name="Sun H."/>
            <person name="Tunlid A."/>
            <person name="Henrissat B."/>
            <person name="Grigoriev I.V."/>
            <person name="Hibbett D.S."/>
            <person name="Martin F."/>
        </authorList>
    </citation>
    <scope>NUCLEOTIDE SEQUENCE [LARGE SCALE GENOMIC DNA]</scope>
    <source>
        <strain evidence="2 3">FD-317 M1</strain>
    </source>
</reference>
<proteinExistence type="predicted"/>
<evidence type="ECO:0000313" key="2">
    <source>
        <dbReference type="EMBL" id="KIK60573.1"/>
    </source>
</evidence>
<dbReference type="InterPro" id="IPR041588">
    <property type="entry name" value="Integrase_H2C2"/>
</dbReference>
<protein>
    <recommendedName>
        <fullName evidence="1">Integrase zinc-binding domain-containing protein</fullName>
    </recommendedName>
</protein>
<name>A0A0D0CWR6_9AGAR</name>
<feature type="non-terminal residue" evidence="2">
    <location>
        <position position="1"/>
    </location>
</feature>
<evidence type="ECO:0000313" key="3">
    <source>
        <dbReference type="Proteomes" id="UP000053593"/>
    </source>
</evidence>
<gene>
    <name evidence="2" type="ORF">GYMLUDRAFT_167410</name>
</gene>
<evidence type="ECO:0000259" key="1">
    <source>
        <dbReference type="Pfam" id="PF17921"/>
    </source>
</evidence>
<dbReference type="Pfam" id="PF17921">
    <property type="entry name" value="Integrase_H2C2"/>
    <property type="match status" value="1"/>
</dbReference>
<dbReference type="Proteomes" id="UP000053593">
    <property type="component" value="Unassembled WGS sequence"/>
</dbReference>
<feature type="domain" description="Integrase zinc-binding" evidence="1">
    <location>
        <begin position="1"/>
        <end position="31"/>
    </location>
</feature>
<sequence>TYKLLSSQFYWPNMCNDTSWFVQSCIECHRALEKKPVHSYSESWTAPLIYHFNIDTIYMPTVE</sequence>
<keyword evidence="3" id="KW-1185">Reference proteome</keyword>
<dbReference type="AlphaFoldDB" id="A0A0D0CWR6"/>
<organism evidence="2 3">
    <name type="scientific">Collybiopsis luxurians FD-317 M1</name>
    <dbReference type="NCBI Taxonomy" id="944289"/>
    <lineage>
        <taxon>Eukaryota</taxon>
        <taxon>Fungi</taxon>
        <taxon>Dikarya</taxon>
        <taxon>Basidiomycota</taxon>
        <taxon>Agaricomycotina</taxon>
        <taxon>Agaricomycetes</taxon>
        <taxon>Agaricomycetidae</taxon>
        <taxon>Agaricales</taxon>
        <taxon>Marasmiineae</taxon>
        <taxon>Omphalotaceae</taxon>
        <taxon>Collybiopsis</taxon>
        <taxon>Collybiopsis luxurians</taxon>
    </lineage>
</organism>